<dbReference type="PROSITE" id="PS00676">
    <property type="entry name" value="SIGMA54_INTERACT_2"/>
    <property type="match status" value="1"/>
</dbReference>
<comment type="caution">
    <text evidence="20">The sequence shown here is derived from an EMBL/GenBank/DDBJ whole genome shotgun (WGS) entry which is preliminary data.</text>
</comment>
<dbReference type="GO" id="GO:0006808">
    <property type="term" value="P:regulation of nitrogen utilization"/>
    <property type="evidence" value="ECO:0007669"/>
    <property type="project" value="UniProtKB-UniRule"/>
</dbReference>
<dbReference type="GO" id="GO:0043565">
    <property type="term" value="F:sequence-specific DNA binding"/>
    <property type="evidence" value="ECO:0007669"/>
    <property type="project" value="InterPro"/>
</dbReference>
<dbReference type="InterPro" id="IPR025662">
    <property type="entry name" value="Sigma_54_int_dom_ATP-bd_1"/>
</dbReference>
<dbReference type="SMART" id="SM00448">
    <property type="entry name" value="REC"/>
    <property type="match status" value="1"/>
</dbReference>
<evidence type="ECO:0000259" key="19">
    <source>
        <dbReference type="PROSITE" id="PS50110"/>
    </source>
</evidence>
<dbReference type="CDD" id="cd00009">
    <property type="entry name" value="AAA"/>
    <property type="match status" value="1"/>
</dbReference>
<evidence type="ECO:0000256" key="5">
    <source>
        <dbReference type="ARBA" id="ARBA00022553"/>
    </source>
</evidence>
<keyword evidence="3 16" id="KW-0963">Cytoplasm</keyword>
<evidence type="ECO:0000256" key="9">
    <source>
        <dbReference type="ARBA" id="ARBA00023015"/>
    </source>
</evidence>
<dbReference type="PROSITE" id="PS00675">
    <property type="entry name" value="SIGMA54_INTERACT_1"/>
    <property type="match status" value="1"/>
</dbReference>
<keyword evidence="12 16" id="KW-0804">Transcription</keyword>
<dbReference type="Proteomes" id="UP000552700">
    <property type="component" value="Unassembled WGS sequence"/>
</dbReference>
<dbReference type="Gene3D" id="1.10.8.60">
    <property type="match status" value="1"/>
</dbReference>
<dbReference type="InterPro" id="IPR010114">
    <property type="entry name" value="Transcript_reg_NtrC"/>
</dbReference>
<accession>A0A841J1Z8</accession>
<feature type="domain" description="Response regulatory" evidence="19">
    <location>
        <begin position="7"/>
        <end position="121"/>
    </location>
</feature>
<keyword evidence="4 16" id="KW-0678">Repressor</keyword>
<dbReference type="PROSITE" id="PS50110">
    <property type="entry name" value="RESPONSE_REGULATORY"/>
    <property type="match status" value="1"/>
</dbReference>
<dbReference type="SUPFAM" id="SSF52540">
    <property type="entry name" value="P-loop containing nucleoside triphosphate hydrolases"/>
    <property type="match status" value="1"/>
</dbReference>
<dbReference type="InterPro" id="IPR009057">
    <property type="entry name" value="Homeodomain-like_sf"/>
</dbReference>
<comment type="function">
    <text evidence="14 16">Member of the two-component regulatory system NtrB/NtrC, which controls expression of the nitrogen-regulated (ntr) genes in response to nitrogen limitation. Phosphorylated NtrC binds directly to DNA and stimulates the formation of open promoter-sigma54-RNA polymerase complexes.</text>
</comment>
<evidence type="ECO:0000256" key="12">
    <source>
        <dbReference type="ARBA" id="ARBA00023163"/>
    </source>
</evidence>
<keyword evidence="10 16" id="KW-0238">DNA-binding</keyword>
<dbReference type="RefSeq" id="WP_184076807.1">
    <property type="nucleotide sequence ID" value="NZ_JACIJP010000001.1"/>
</dbReference>
<dbReference type="InterPro" id="IPR027417">
    <property type="entry name" value="P-loop_NTPase"/>
</dbReference>
<dbReference type="GO" id="GO:0000156">
    <property type="term" value="F:phosphorelay response regulator activity"/>
    <property type="evidence" value="ECO:0007669"/>
    <property type="project" value="UniProtKB-UniRule"/>
</dbReference>
<dbReference type="Gene3D" id="1.10.10.60">
    <property type="entry name" value="Homeodomain-like"/>
    <property type="match status" value="1"/>
</dbReference>
<reference evidence="20 21" key="1">
    <citation type="submission" date="2020-08" db="EMBL/GenBank/DDBJ databases">
        <title>Genomic Encyclopedia of Type Strains, Phase IV (KMG-IV): sequencing the most valuable type-strain genomes for metagenomic binning, comparative biology and taxonomic classification.</title>
        <authorList>
            <person name="Goeker M."/>
        </authorList>
    </citation>
    <scope>NUCLEOTIDE SEQUENCE [LARGE SCALE GENOMIC DNA]</scope>
    <source>
        <strain evidence="20 21">DSM 102255</strain>
    </source>
</reference>
<dbReference type="InterPro" id="IPR002078">
    <property type="entry name" value="Sigma_54_int"/>
</dbReference>
<dbReference type="AlphaFoldDB" id="A0A841J1Z8"/>
<dbReference type="SUPFAM" id="SSF52172">
    <property type="entry name" value="CheY-like"/>
    <property type="match status" value="1"/>
</dbReference>
<evidence type="ECO:0000256" key="11">
    <source>
        <dbReference type="ARBA" id="ARBA00023159"/>
    </source>
</evidence>
<feature type="modified residue" description="4-aspartylphosphate" evidence="15">
    <location>
        <position position="56"/>
    </location>
</feature>
<dbReference type="InterPro" id="IPR011006">
    <property type="entry name" value="CheY-like_superfamily"/>
</dbReference>
<keyword evidence="8 16" id="KW-0902">Two-component regulatory system</keyword>
<dbReference type="NCBIfam" id="TIGR01818">
    <property type="entry name" value="ntrC"/>
    <property type="match status" value="1"/>
</dbReference>
<dbReference type="PANTHER" id="PTHR32071">
    <property type="entry name" value="TRANSCRIPTIONAL REGULATORY PROTEIN"/>
    <property type="match status" value="1"/>
</dbReference>
<evidence type="ECO:0000256" key="16">
    <source>
        <dbReference type="RuleBase" id="RU365013"/>
    </source>
</evidence>
<evidence type="ECO:0000256" key="1">
    <source>
        <dbReference type="ARBA" id="ARBA00004496"/>
    </source>
</evidence>
<dbReference type="PROSITE" id="PS50045">
    <property type="entry name" value="SIGMA54_INTERACT_4"/>
    <property type="match status" value="1"/>
</dbReference>
<dbReference type="SMART" id="SM00382">
    <property type="entry name" value="AAA"/>
    <property type="match status" value="1"/>
</dbReference>
<sequence>MTIAPGRILVIDDDQAICLVVGEALRRAGHIVKIGGTIAERTQLLSSFDPEVLVTDIKLPDGDGLDDIVTIMEDDPRIRIIILSAQNTLNTAVRATEKGAFEYLPKPFDLNELTRAVGDALVSRRQTEHATGDSQDEEGPTEDLPLVGRSAAMQEVYRTIARVLANELTILVLGESGTGKELVAQAIHRLGQRRDRPFVAVNMAAIPRELIEADLFGYEKGAFTGALNRTAGKFEQANGGTLFLDEIGDMPLEAQTRLLRVLQSGEVTTVGGSSPVKVDVRIIAATNKDLPRLIADNRFREDLYYRLNVVPISLPSLRERRDDIPLLARHFLETAAQDGLPRKALDSEAAQLLTLYNWPGNVRELQNVMQRMSVLSREDVISADMVRQNLGLLMPNVEGDSATLGGIDVAVREWARRRLAISGTAGEGVLHDDLLAIVEPVLLRETLLAVEGNQIRAASLLGINRNTLRKKLNDYALDPTRLRQMEISNI</sequence>
<evidence type="ECO:0000256" key="6">
    <source>
        <dbReference type="ARBA" id="ARBA00022741"/>
    </source>
</evidence>
<dbReference type="Pfam" id="PF25601">
    <property type="entry name" value="AAA_lid_14"/>
    <property type="match status" value="1"/>
</dbReference>
<dbReference type="Pfam" id="PF02954">
    <property type="entry name" value="HTH_8"/>
    <property type="match status" value="1"/>
</dbReference>
<evidence type="ECO:0000256" key="2">
    <source>
        <dbReference type="ARBA" id="ARBA00019059"/>
    </source>
</evidence>
<keyword evidence="11 16" id="KW-0010">Activator</keyword>
<dbReference type="InterPro" id="IPR058031">
    <property type="entry name" value="AAA_lid_NorR"/>
</dbReference>
<proteinExistence type="predicted"/>
<keyword evidence="21" id="KW-1185">Reference proteome</keyword>
<comment type="subcellular location">
    <subcellularLocation>
        <location evidence="1 16">Cytoplasm</location>
    </subcellularLocation>
</comment>
<evidence type="ECO:0000256" key="8">
    <source>
        <dbReference type="ARBA" id="ARBA00023012"/>
    </source>
</evidence>
<gene>
    <name evidence="16" type="primary">ntrC</name>
    <name evidence="20" type="ORF">FHS92_000265</name>
</gene>
<name>A0A841J1Z8_9SPHN</name>
<dbReference type="Pfam" id="PF00072">
    <property type="entry name" value="Response_reg"/>
    <property type="match status" value="1"/>
</dbReference>
<evidence type="ECO:0000256" key="7">
    <source>
        <dbReference type="ARBA" id="ARBA00022840"/>
    </source>
</evidence>
<evidence type="ECO:0000256" key="10">
    <source>
        <dbReference type="ARBA" id="ARBA00023125"/>
    </source>
</evidence>
<evidence type="ECO:0000256" key="14">
    <source>
        <dbReference type="ARBA" id="ARBA00043886"/>
    </source>
</evidence>
<evidence type="ECO:0000256" key="4">
    <source>
        <dbReference type="ARBA" id="ARBA00022491"/>
    </source>
</evidence>
<evidence type="ECO:0000256" key="17">
    <source>
        <dbReference type="SAM" id="MobiDB-lite"/>
    </source>
</evidence>
<dbReference type="EMBL" id="JACIJP010000001">
    <property type="protein sequence ID" value="MBB6122558.1"/>
    <property type="molecule type" value="Genomic_DNA"/>
</dbReference>
<evidence type="ECO:0000313" key="21">
    <source>
        <dbReference type="Proteomes" id="UP000552700"/>
    </source>
</evidence>
<keyword evidence="5 15" id="KW-0597">Phosphoprotein</keyword>
<dbReference type="InterPro" id="IPR002197">
    <property type="entry name" value="HTH_Fis"/>
</dbReference>
<dbReference type="GO" id="GO:0005524">
    <property type="term" value="F:ATP binding"/>
    <property type="evidence" value="ECO:0007669"/>
    <property type="project" value="UniProtKB-KW"/>
</dbReference>
<dbReference type="InterPro" id="IPR025944">
    <property type="entry name" value="Sigma_54_int_dom_CS"/>
</dbReference>
<evidence type="ECO:0000256" key="13">
    <source>
        <dbReference type="ARBA" id="ARBA00023231"/>
    </source>
</evidence>
<protein>
    <recommendedName>
        <fullName evidence="2 16">DNA-binding transcriptional regulator NtrC</fullName>
    </recommendedName>
    <alternativeName>
        <fullName evidence="16">Nitrogen regulation protein NR(I)</fullName>
    </alternativeName>
</protein>
<evidence type="ECO:0000313" key="20">
    <source>
        <dbReference type="EMBL" id="MBB6122558.1"/>
    </source>
</evidence>
<keyword evidence="7 16" id="KW-0067">ATP-binding</keyword>
<dbReference type="InterPro" id="IPR003593">
    <property type="entry name" value="AAA+_ATPase"/>
</dbReference>
<keyword evidence="13 16" id="KW-0535">Nitrogen fixation</keyword>
<keyword evidence="6 16" id="KW-0547">Nucleotide-binding</keyword>
<evidence type="ECO:0000259" key="18">
    <source>
        <dbReference type="PROSITE" id="PS50045"/>
    </source>
</evidence>
<keyword evidence="9 16" id="KW-0805">Transcription regulation</keyword>
<dbReference type="Pfam" id="PF00158">
    <property type="entry name" value="Sigma54_activat"/>
    <property type="match status" value="1"/>
</dbReference>
<feature type="domain" description="Sigma-54 factor interaction" evidence="18">
    <location>
        <begin position="146"/>
        <end position="374"/>
    </location>
</feature>
<dbReference type="FunFam" id="3.40.50.300:FF:000006">
    <property type="entry name" value="DNA-binding transcriptional regulator NtrC"/>
    <property type="match status" value="1"/>
</dbReference>
<dbReference type="GO" id="GO:0006355">
    <property type="term" value="P:regulation of DNA-templated transcription"/>
    <property type="evidence" value="ECO:0007669"/>
    <property type="project" value="InterPro"/>
</dbReference>
<feature type="region of interest" description="Disordered" evidence="17">
    <location>
        <begin position="124"/>
        <end position="144"/>
    </location>
</feature>
<dbReference type="PANTHER" id="PTHR32071:SF95">
    <property type="entry name" value="DNA-BINDING TRANSCRIPTIONAL REGULATOR NTRC"/>
    <property type="match status" value="1"/>
</dbReference>
<dbReference type="Gene3D" id="3.40.50.2300">
    <property type="match status" value="1"/>
</dbReference>
<dbReference type="PROSITE" id="PS00688">
    <property type="entry name" value="SIGMA54_INTERACT_3"/>
    <property type="match status" value="1"/>
</dbReference>
<dbReference type="InterPro" id="IPR001789">
    <property type="entry name" value="Sig_transdc_resp-reg_receiver"/>
</dbReference>
<dbReference type="SUPFAM" id="SSF46689">
    <property type="entry name" value="Homeodomain-like"/>
    <property type="match status" value="1"/>
</dbReference>
<evidence type="ECO:0000256" key="3">
    <source>
        <dbReference type="ARBA" id="ARBA00022490"/>
    </source>
</evidence>
<dbReference type="PRINTS" id="PR01590">
    <property type="entry name" value="HTHFIS"/>
</dbReference>
<dbReference type="InterPro" id="IPR025943">
    <property type="entry name" value="Sigma_54_int_dom_ATP-bd_2"/>
</dbReference>
<dbReference type="GO" id="GO:0005737">
    <property type="term" value="C:cytoplasm"/>
    <property type="evidence" value="ECO:0007669"/>
    <property type="project" value="UniProtKB-SubCell"/>
</dbReference>
<organism evidence="20 21">
    <name type="scientific">Sphingobium subterraneum</name>
    <dbReference type="NCBI Taxonomy" id="627688"/>
    <lineage>
        <taxon>Bacteria</taxon>
        <taxon>Pseudomonadati</taxon>
        <taxon>Pseudomonadota</taxon>
        <taxon>Alphaproteobacteria</taxon>
        <taxon>Sphingomonadales</taxon>
        <taxon>Sphingomonadaceae</taxon>
        <taxon>Sphingobium</taxon>
    </lineage>
</organism>
<dbReference type="Gene3D" id="3.40.50.300">
    <property type="entry name" value="P-loop containing nucleotide triphosphate hydrolases"/>
    <property type="match status" value="1"/>
</dbReference>
<evidence type="ECO:0000256" key="15">
    <source>
        <dbReference type="PROSITE-ProRule" id="PRU00169"/>
    </source>
</evidence>